<reference evidence="3 5" key="2">
    <citation type="journal article" date="2009" name="PLoS Biol.">
        <title>Lineage-specific biology revealed by a finished genome assembly of the mouse.</title>
        <authorList>
            <consortium name="Mouse Genome Sequencing Consortium"/>
            <person name="Church D.M."/>
            <person name="Goodstadt L."/>
            <person name="Hillier L.W."/>
            <person name="Zody M.C."/>
            <person name="Goldstein S."/>
            <person name="She X."/>
            <person name="Bult C.J."/>
            <person name="Agarwala R."/>
            <person name="Cherry J.L."/>
            <person name="DiCuccio M."/>
            <person name="Hlavina W."/>
            <person name="Kapustin Y."/>
            <person name="Meric P."/>
            <person name="Maglott D."/>
            <person name="Birtle Z."/>
            <person name="Marques A.C."/>
            <person name="Graves T."/>
            <person name="Zhou S."/>
            <person name="Teague B."/>
            <person name="Potamousis K."/>
            <person name="Churas C."/>
            <person name="Place M."/>
            <person name="Herschleb J."/>
            <person name="Runnheim R."/>
            <person name="Forrest D."/>
            <person name="Amos-Landgraf J."/>
            <person name="Schwartz D.C."/>
            <person name="Cheng Z."/>
            <person name="Lindblad-Toh K."/>
            <person name="Eichler E.E."/>
            <person name="Ponting C.P."/>
        </authorList>
    </citation>
    <scope>NUCLEOTIDE SEQUENCE [LARGE SCALE GENOMIC DNA]</scope>
    <source>
        <strain evidence="3 5">C57BL/6J</strain>
    </source>
</reference>
<keyword evidence="1" id="KW-0732">Signal</keyword>
<dbReference type="PaxDb" id="10090-ENSMUSP00000135980"/>
<feature type="chain" id="PRO_5015086683" evidence="1">
    <location>
        <begin position="25"/>
        <end position="91"/>
    </location>
</feature>
<keyword evidence="5" id="KW-1185">Reference proteome</keyword>
<reference evidence="2" key="1">
    <citation type="journal article" date="2007" name="Curr. Biol.">
        <title>Sex- and strain-specific expression and vomeronasal activity of mouse ESP family peptides.</title>
        <authorList>
            <person name="Kimoto H."/>
            <person name="Sato K."/>
            <person name="Nodari F."/>
            <person name="Haga S."/>
            <person name="Holy T.E."/>
            <person name="Touhara K."/>
        </authorList>
    </citation>
    <scope>NUCLEOTIDE SEQUENCE</scope>
    <source>
        <strain evidence="2">BALB/c</strain>
    </source>
</reference>
<dbReference type="Proteomes" id="UP000000589">
    <property type="component" value="Chromosome 17"/>
</dbReference>
<evidence type="ECO:0000313" key="4">
    <source>
        <dbReference type="MGI" id="MGI:5295686"/>
    </source>
</evidence>
<dbReference type="CTD" id="100126774"/>
<evidence type="ECO:0000313" key="3">
    <source>
        <dbReference type="Ensembl" id="ENSMUSP00000135980.2"/>
    </source>
</evidence>
<dbReference type="CDD" id="cd14250">
    <property type="entry name" value="ESP36_like"/>
    <property type="match status" value="1"/>
</dbReference>
<dbReference type="UCSC" id="uc029tht.1">
    <property type="organism name" value="mouse"/>
</dbReference>
<dbReference type="GeneTree" id="ENSGT00840000132115"/>
<reference evidence="3" key="3">
    <citation type="journal article" date="2011" name="PLoS Biol.">
        <title>Modernizing reference genome assemblies.</title>
        <authorList>
            <person name="Church D.M."/>
            <person name="Schneider V.A."/>
            <person name="Graves T."/>
            <person name="Auger K."/>
            <person name="Cunningham F."/>
            <person name="Bouk N."/>
            <person name="Chen H.C."/>
            <person name="Agarwala R."/>
            <person name="McLaren W.M."/>
            <person name="Ritchie G.R."/>
            <person name="Albracht D."/>
            <person name="Kremitzki M."/>
            <person name="Rock S."/>
            <person name="Kotkiewicz H."/>
            <person name="Kremitzki C."/>
            <person name="Wollam A."/>
            <person name="Trani L."/>
            <person name="Fulton L."/>
            <person name="Fulton R."/>
            <person name="Matthews L."/>
            <person name="Whitehead S."/>
            <person name="Chow W."/>
            <person name="Torrance J."/>
            <person name="Dunn M."/>
            <person name="Harden G."/>
            <person name="Threadgold G."/>
            <person name="Wood J."/>
            <person name="Collins J."/>
            <person name="Heath P."/>
            <person name="Griffiths G."/>
            <person name="Pelan S."/>
            <person name="Grafham D."/>
            <person name="Eichler E.E."/>
            <person name="Weinstock G."/>
            <person name="Mardis E.R."/>
            <person name="Wilson R.K."/>
            <person name="Howe K."/>
            <person name="Flicek P."/>
            <person name="Hubbard T."/>
        </authorList>
    </citation>
    <scope>NUCLEOTIDE SEQUENCE [LARGE SCALE GENOMIC DNA]</scope>
    <source>
        <strain evidence="3">C57BL/6J</strain>
    </source>
</reference>
<dbReference type="STRING" id="10090.ENSMUSP00000135980"/>
<dbReference type="KEGG" id="mmu:100126774"/>
<dbReference type="VEuPathDB" id="HostDB:ENSMUSG00000094024"/>
<dbReference type="OrthoDB" id="10419255at2759"/>
<dbReference type="HOGENOM" id="CLU_2589105_0_0_1"/>
<dbReference type="InterPro" id="IPR032253">
    <property type="entry name" value="Esp1/Esp22"/>
</dbReference>
<organism evidence="2">
    <name type="scientific">Mus musculus</name>
    <name type="common">Mouse</name>
    <dbReference type="NCBI Taxonomy" id="10090"/>
    <lineage>
        <taxon>Eukaryota</taxon>
        <taxon>Metazoa</taxon>
        <taxon>Chordata</taxon>
        <taxon>Craniata</taxon>
        <taxon>Vertebrata</taxon>
        <taxon>Euteleostomi</taxon>
        <taxon>Mammalia</taxon>
        <taxon>Eutheria</taxon>
        <taxon>Euarchontoglires</taxon>
        <taxon>Glires</taxon>
        <taxon>Rodentia</taxon>
        <taxon>Myomorpha</taxon>
        <taxon>Muroidea</taxon>
        <taxon>Muridae</taxon>
        <taxon>Murinae</taxon>
        <taxon>Mus</taxon>
        <taxon>Mus</taxon>
    </lineage>
</organism>
<dbReference type="Pfam" id="PF16590">
    <property type="entry name" value="ESP"/>
    <property type="match status" value="1"/>
</dbReference>
<protein>
    <submittedName>
        <fullName evidence="3">Exocrine gland secreted peptide 18</fullName>
    </submittedName>
    <submittedName>
        <fullName evidence="2">Exocrine gland-secreting peptide 18</fullName>
    </submittedName>
</protein>
<dbReference type="Ensembl" id="ENSMUST00000179848.2">
    <property type="protein sequence ID" value="ENSMUSP00000135980.2"/>
    <property type="gene ID" value="ENSMUSG00000094024.2"/>
</dbReference>
<proteinExistence type="evidence at transcript level"/>
<dbReference type="AlphaFoldDB" id="A8R0V1"/>
<dbReference type="GeneID" id="100126774"/>
<dbReference type="GO" id="GO:0005186">
    <property type="term" value="F:pheromone activity"/>
    <property type="evidence" value="ECO:0000314"/>
    <property type="project" value="MGI"/>
</dbReference>
<gene>
    <name evidence="2 3 4" type="primary">Esp18</name>
    <name evidence="4" type="synonym">Gm20579</name>
</gene>
<evidence type="ECO:0000313" key="5">
    <source>
        <dbReference type="Proteomes" id="UP000000589"/>
    </source>
</evidence>
<dbReference type="AGR" id="MGI:5295686"/>
<evidence type="ECO:0000256" key="1">
    <source>
        <dbReference type="SAM" id="SignalP"/>
    </source>
</evidence>
<accession>A8R0V1</accession>
<dbReference type="MGI" id="MGI:5295686">
    <property type="gene designation" value="Esp18"/>
</dbReference>
<dbReference type="EMBL" id="AB306997">
    <property type="protein sequence ID" value="BAF92734.1"/>
    <property type="molecule type" value="mRNA"/>
</dbReference>
<dbReference type="BioGRID-ORCS" id="100126774">
    <property type="hits" value="0 hits in 52 CRISPR screens"/>
</dbReference>
<feature type="signal peptide" evidence="1">
    <location>
        <begin position="1"/>
        <end position="24"/>
    </location>
</feature>
<name>A8R0V1_MOUSE</name>
<reference evidence="3" key="4">
    <citation type="submission" date="2025-05" db="UniProtKB">
        <authorList>
            <consortium name="Ensembl"/>
        </authorList>
    </citation>
    <scope>IDENTIFICATION</scope>
    <source>
        <strain evidence="3">C57BL/6J</strain>
    </source>
</reference>
<dbReference type="RefSeq" id="NP_001231692.1">
    <property type="nucleotide sequence ID" value="NM_001244763.1"/>
</dbReference>
<sequence>MASFPLMFFLIILVYQTILPEGRAVKWTEKEPEISADLKDDFKIPLCQTIRNNIDVCWLSIGSDKDKPLFLGFIINFEQRWINVLPRIKFN</sequence>
<dbReference type="GO" id="GO:0005615">
    <property type="term" value="C:extracellular space"/>
    <property type="evidence" value="ECO:0000314"/>
    <property type="project" value="MGI"/>
</dbReference>
<evidence type="ECO:0000313" key="2">
    <source>
        <dbReference type="EMBL" id="BAF92734.1"/>
    </source>
</evidence>